<dbReference type="GO" id="GO:0016787">
    <property type="term" value="F:hydrolase activity"/>
    <property type="evidence" value="ECO:0007669"/>
    <property type="project" value="UniProtKB-KW"/>
</dbReference>
<dbReference type="Pfam" id="PF00561">
    <property type="entry name" value="Abhydrolase_1"/>
    <property type="match status" value="1"/>
</dbReference>
<organism evidence="2 3">
    <name type="scientific">Allokutzneria albata</name>
    <name type="common">Kibdelosporangium albatum</name>
    <dbReference type="NCBI Taxonomy" id="211114"/>
    <lineage>
        <taxon>Bacteria</taxon>
        <taxon>Bacillati</taxon>
        <taxon>Actinomycetota</taxon>
        <taxon>Actinomycetes</taxon>
        <taxon>Pseudonocardiales</taxon>
        <taxon>Pseudonocardiaceae</taxon>
        <taxon>Allokutzneria</taxon>
    </lineage>
</organism>
<proteinExistence type="predicted"/>
<accession>A0A1G9SI55</accession>
<dbReference type="RefSeq" id="WP_197684064.1">
    <property type="nucleotide sequence ID" value="NZ_JOEF01000026.1"/>
</dbReference>
<keyword evidence="3" id="KW-1185">Reference proteome</keyword>
<evidence type="ECO:0000259" key="1">
    <source>
        <dbReference type="Pfam" id="PF00561"/>
    </source>
</evidence>
<dbReference type="AlphaFoldDB" id="A0A1G9SI55"/>
<sequence length="117" mass="12641">MRLDGAQLAYADLGDPAAEPIVLLRGYPANHRSWRFDYDTEVERVGRALDALGIDAGNLFGHDYGGFLALSSAQRHPPRAQASAADSLPCNTFCPAANDYSLGIRHAGRGTGRQSRR</sequence>
<dbReference type="InterPro" id="IPR000073">
    <property type="entry name" value="AB_hydrolase_1"/>
</dbReference>
<dbReference type="SUPFAM" id="SSF53474">
    <property type="entry name" value="alpha/beta-Hydrolases"/>
    <property type="match status" value="1"/>
</dbReference>
<dbReference type="STRING" id="211114.SAMN04489726_1192"/>
<dbReference type="Proteomes" id="UP000183376">
    <property type="component" value="Chromosome I"/>
</dbReference>
<dbReference type="EMBL" id="LT629701">
    <property type="protein sequence ID" value="SDM35082.1"/>
    <property type="molecule type" value="Genomic_DNA"/>
</dbReference>
<reference evidence="2 3" key="1">
    <citation type="submission" date="2016-10" db="EMBL/GenBank/DDBJ databases">
        <authorList>
            <person name="de Groot N.N."/>
        </authorList>
    </citation>
    <scope>NUCLEOTIDE SEQUENCE [LARGE SCALE GENOMIC DNA]</scope>
    <source>
        <strain evidence="2 3">DSM 44149</strain>
    </source>
</reference>
<dbReference type="Gene3D" id="3.40.50.1820">
    <property type="entry name" value="alpha/beta hydrolase"/>
    <property type="match status" value="2"/>
</dbReference>
<feature type="domain" description="AB hydrolase-1" evidence="1">
    <location>
        <begin position="24"/>
        <end position="87"/>
    </location>
</feature>
<protein>
    <submittedName>
        <fullName evidence="2">Alpha/beta hydrolase fold</fullName>
    </submittedName>
</protein>
<gene>
    <name evidence="2" type="ORF">SAMN04489726_1192</name>
</gene>
<keyword evidence="2" id="KW-0378">Hydrolase</keyword>
<evidence type="ECO:0000313" key="3">
    <source>
        <dbReference type="Proteomes" id="UP000183376"/>
    </source>
</evidence>
<dbReference type="InterPro" id="IPR029058">
    <property type="entry name" value="AB_hydrolase_fold"/>
</dbReference>
<evidence type="ECO:0000313" key="2">
    <source>
        <dbReference type="EMBL" id="SDM35082.1"/>
    </source>
</evidence>
<name>A0A1G9SI55_ALLAB</name>